<comment type="caution">
    <text evidence="1">The sequence shown here is derived from an EMBL/GenBank/DDBJ whole genome shotgun (WGS) entry which is preliminary data.</text>
</comment>
<reference evidence="1" key="1">
    <citation type="submission" date="2022-07" db="EMBL/GenBank/DDBJ databases">
        <title>Genome Sequence of Phlebia brevispora.</title>
        <authorList>
            <person name="Buettner E."/>
        </authorList>
    </citation>
    <scope>NUCLEOTIDE SEQUENCE</scope>
    <source>
        <strain evidence="1">MPL23</strain>
    </source>
</reference>
<dbReference type="EMBL" id="JANHOG010000009">
    <property type="protein sequence ID" value="KAJ3559791.1"/>
    <property type="molecule type" value="Genomic_DNA"/>
</dbReference>
<evidence type="ECO:0000313" key="2">
    <source>
        <dbReference type="Proteomes" id="UP001148662"/>
    </source>
</evidence>
<organism evidence="1 2">
    <name type="scientific">Phlebia brevispora</name>
    <dbReference type="NCBI Taxonomy" id="194682"/>
    <lineage>
        <taxon>Eukaryota</taxon>
        <taxon>Fungi</taxon>
        <taxon>Dikarya</taxon>
        <taxon>Basidiomycota</taxon>
        <taxon>Agaricomycotina</taxon>
        <taxon>Agaricomycetes</taxon>
        <taxon>Polyporales</taxon>
        <taxon>Meruliaceae</taxon>
        <taxon>Phlebia</taxon>
    </lineage>
</organism>
<protein>
    <submittedName>
        <fullName evidence="1">Uncharacterized protein</fullName>
    </submittedName>
</protein>
<name>A0ACC1TF27_9APHY</name>
<evidence type="ECO:0000313" key="1">
    <source>
        <dbReference type="EMBL" id="KAJ3559791.1"/>
    </source>
</evidence>
<gene>
    <name evidence="1" type="ORF">NM688_g125</name>
</gene>
<proteinExistence type="predicted"/>
<sequence length="740" mass="82337">MLPLRLSRVFVSASLLVLVQCQENPGVGYPHDYPGKPKGPFSPAWQNYFEVTEPLPNVTWSLPRNFAGNIPVDRPGHPNDTLFFWAFEKEQGSLTAQEFERSDEPWGIWLNGGPGSSSLLGLLFENGPIHVAANYSLYSNPYGWDNLADYVWVDQPVGVGFATADNTGFVADEDQMGEDFFSFVANLVEVFPSLKHRPLHITGESYAGTYIPYITKTYFGLENPPVKLAKIAIGDGTIGNVWVFEELPTLTVIETYPQLIGYDHDVFKYFQEQSHLCGFDINLTYPEHGHFPTLGPPFAGLGDSTRKKHDASKKFLLKTALETDARMNKSNLKARSLEPGSERMRRKEQWKRDLTGRANGTIDPWYGCDLYDEMIDYALNFSLPWKGNDENGFDVYDAPDALDPEAPMDGSVFLNNNVTRAAIHAPTSKDWVESINYPFGNNVNNGDPSVEPMAFLTELATNASRQHVGVLIYSGNDDTLVTHRGSEVVIQNTTFGGIQGFTIQPSTPWYDDNQEYAGIVHQERNWTYVLIKGAGHLVPMQQPERTQAFILLREFILGSNETGFVKTFGSHTSVVGGTDPNFAGVLTGQSGIYYGSDATQGTYTYPAATIGQWETFIWGATQTPYVPTNSCQVQEQASLDSSLRFPEELIRDGRVTPSTSATLKESQSKIVTKTAWLLKKRPFCVYVYKERTSESRRKSSSCRTNTSASEQDRPGSEPVINASPITARTKRSKQSNALPI</sequence>
<accession>A0ACC1TF27</accession>
<dbReference type="Proteomes" id="UP001148662">
    <property type="component" value="Unassembled WGS sequence"/>
</dbReference>
<keyword evidence="2" id="KW-1185">Reference proteome</keyword>